<proteinExistence type="predicted"/>
<name>A0A8S5S0H8_9CAUD</name>
<accession>A0A8S5S0H8</accession>
<reference evidence="1" key="1">
    <citation type="journal article" date="2021" name="Proc. Natl. Acad. Sci. U.S.A.">
        <title>A Catalog of Tens of Thousands of Viruses from Human Metagenomes Reveals Hidden Associations with Chronic Diseases.</title>
        <authorList>
            <person name="Tisza M.J."/>
            <person name="Buck C.B."/>
        </authorList>
    </citation>
    <scope>NUCLEOTIDE SEQUENCE</scope>
    <source>
        <strain evidence="1">Ct8Lf7</strain>
    </source>
</reference>
<protein>
    <submittedName>
        <fullName evidence="1">Uncharacterized protein</fullName>
    </submittedName>
</protein>
<sequence length="36" mass="4465">MYKQLNRQNKMKICLKKLLRAFVRNILDCRKIRKLS</sequence>
<organism evidence="1">
    <name type="scientific">Podoviridae sp. ct8Lf7</name>
    <dbReference type="NCBI Taxonomy" id="2827723"/>
    <lineage>
        <taxon>Viruses</taxon>
        <taxon>Duplodnaviria</taxon>
        <taxon>Heunggongvirae</taxon>
        <taxon>Uroviricota</taxon>
        <taxon>Caudoviricetes</taxon>
    </lineage>
</organism>
<evidence type="ECO:0000313" key="1">
    <source>
        <dbReference type="EMBL" id="DAF44486.1"/>
    </source>
</evidence>
<dbReference type="EMBL" id="BK032511">
    <property type="protein sequence ID" value="DAF44486.1"/>
    <property type="molecule type" value="Genomic_DNA"/>
</dbReference>